<name>A0ABP8M1Q3_9BACT</name>
<organism evidence="1 2">
    <name type="scientific">Ravibacter arvi</name>
    <dbReference type="NCBI Taxonomy" id="2051041"/>
    <lineage>
        <taxon>Bacteria</taxon>
        <taxon>Pseudomonadati</taxon>
        <taxon>Bacteroidota</taxon>
        <taxon>Cytophagia</taxon>
        <taxon>Cytophagales</taxon>
        <taxon>Spirosomataceae</taxon>
        <taxon>Ravibacter</taxon>
    </lineage>
</organism>
<gene>
    <name evidence="1" type="ORF">GCM10023091_30110</name>
</gene>
<proteinExistence type="predicted"/>
<evidence type="ECO:0000313" key="1">
    <source>
        <dbReference type="EMBL" id="GAA4442762.1"/>
    </source>
</evidence>
<dbReference type="RefSeq" id="WP_345030657.1">
    <property type="nucleotide sequence ID" value="NZ_BAABEY010000028.1"/>
</dbReference>
<comment type="caution">
    <text evidence="1">The sequence shown here is derived from an EMBL/GenBank/DDBJ whole genome shotgun (WGS) entry which is preliminary data.</text>
</comment>
<reference evidence="2" key="1">
    <citation type="journal article" date="2019" name="Int. J. Syst. Evol. Microbiol.">
        <title>The Global Catalogue of Microorganisms (GCM) 10K type strain sequencing project: providing services to taxonomists for standard genome sequencing and annotation.</title>
        <authorList>
            <consortium name="The Broad Institute Genomics Platform"/>
            <consortium name="The Broad Institute Genome Sequencing Center for Infectious Disease"/>
            <person name="Wu L."/>
            <person name="Ma J."/>
        </authorList>
    </citation>
    <scope>NUCLEOTIDE SEQUENCE [LARGE SCALE GENOMIC DNA]</scope>
    <source>
        <strain evidence="2">JCM 31920</strain>
    </source>
</reference>
<evidence type="ECO:0000313" key="2">
    <source>
        <dbReference type="Proteomes" id="UP001501508"/>
    </source>
</evidence>
<accession>A0ABP8M1Q3</accession>
<keyword evidence="2" id="KW-1185">Reference proteome</keyword>
<sequence length="243" mass="27799">MAKKQPKNQLGLDFTVRGDRMIYVVSDEGNRDISRLLFDKLMRREWELEPAGDTADITSGQEEIRTIGHRLLYPEQVKIARVFGQPSDFTGFSAIYNQKGWVFVNADAESYERRFTIFFLTATLGLYPTYMQDDSLRSRSEQLVLEVLMPEKDMKTFLPDSSTQLTPSLAADMSDFFKVPYIRVPARAFQLGILTEEQLEAFPRLRPQTGKQAKEIFISHDASVADDLENYLFGAGEKEEADE</sequence>
<protein>
    <submittedName>
        <fullName evidence="1">Uncharacterized protein</fullName>
    </submittedName>
</protein>
<dbReference type="Proteomes" id="UP001501508">
    <property type="component" value="Unassembled WGS sequence"/>
</dbReference>
<dbReference type="EMBL" id="BAABEY010000028">
    <property type="protein sequence ID" value="GAA4442762.1"/>
    <property type="molecule type" value="Genomic_DNA"/>
</dbReference>